<dbReference type="InterPro" id="IPR025495">
    <property type="entry name" value="DUF4386"/>
</dbReference>
<feature type="transmembrane region" description="Helical" evidence="1">
    <location>
        <begin position="168"/>
        <end position="190"/>
    </location>
</feature>
<dbReference type="EMBL" id="CP165727">
    <property type="protein sequence ID" value="XDV62313.1"/>
    <property type="molecule type" value="Genomic_DNA"/>
</dbReference>
<feature type="transmembrane region" description="Helical" evidence="1">
    <location>
        <begin position="136"/>
        <end position="156"/>
    </location>
</feature>
<evidence type="ECO:0000313" key="2">
    <source>
        <dbReference type="EMBL" id="XDV62313.1"/>
    </source>
</evidence>
<feature type="transmembrane region" description="Helical" evidence="1">
    <location>
        <begin position="49"/>
        <end position="73"/>
    </location>
</feature>
<name>A0AB39XX27_9ACTN</name>
<organism evidence="2">
    <name type="scientific">Streptomyces sp. R33</name>
    <dbReference type="NCBI Taxonomy" id="3238629"/>
    <lineage>
        <taxon>Bacteria</taxon>
        <taxon>Bacillati</taxon>
        <taxon>Actinomycetota</taxon>
        <taxon>Actinomycetes</taxon>
        <taxon>Kitasatosporales</taxon>
        <taxon>Streptomycetaceae</taxon>
        <taxon>Streptomyces</taxon>
    </lineage>
</organism>
<accession>A0AB39XX27</accession>
<evidence type="ECO:0000256" key="1">
    <source>
        <dbReference type="SAM" id="Phobius"/>
    </source>
</evidence>
<keyword evidence="1" id="KW-1133">Transmembrane helix</keyword>
<dbReference type="RefSeq" id="WP_136226785.1">
    <property type="nucleotide sequence ID" value="NZ_CP165727.1"/>
</dbReference>
<feature type="transmembrane region" description="Helical" evidence="1">
    <location>
        <begin position="85"/>
        <end position="106"/>
    </location>
</feature>
<proteinExistence type="predicted"/>
<feature type="transmembrane region" description="Helical" evidence="1">
    <location>
        <begin position="7"/>
        <end position="29"/>
    </location>
</feature>
<dbReference type="AlphaFoldDB" id="A0AB39XX27"/>
<reference evidence="2" key="1">
    <citation type="submission" date="2024-08" db="EMBL/GenBank/DDBJ databases">
        <authorList>
            <person name="Yu S.T."/>
        </authorList>
    </citation>
    <scope>NUCLEOTIDE SEQUENCE</scope>
    <source>
        <strain evidence="2">R33</strain>
    </source>
</reference>
<keyword evidence="1" id="KW-0472">Membrane</keyword>
<keyword evidence="1" id="KW-0812">Transmembrane</keyword>
<gene>
    <name evidence="2" type="ORF">AB5J51_04840</name>
</gene>
<sequence>MSSTRKIAVVTGVLFLVTEAAAIGGLALYGPVLHDADYVLGAGADSRVFLGALFEFVLALAVTGTGVALYPVVRRQNEGAALGYVCGRLLEAAVIVVGIISVLSVVTLRRDAAGAAGADAPSLVTAAHTLVAIHDWTFLFGPNFVLGANTLVLACLMYRSRLVPRPVAVLGLVGGALICASATAVLFGLYEQVSVAGSLAALPVFAWEVTLAVRLLAKGFSGPVQPANTAEKWASSPAAVGGHSLAPR</sequence>
<dbReference type="Pfam" id="PF14329">
    <property type="entry name" value="DUF4386"/>
    <property type="match status" value="1"/>
</dbReference>
<protein>
    <submittedName>
        <fullName evidence="2">DUF4386 domain-containing protein</fullName>
    </submittedName>
</protein>
<feature type="transmembrane region" description="Helical" evidence="1">
    <location>
        <begin position="196"/>
        <end position="217"/>
    </location>
</feature>